<comment type="caution">
    <text evidence="3">The sequence shown here is derived from an EMBL/GenBank/DDBJ whole genome shotgun (WGS) entry which is preliminary data.</text>
</comment>
<dbReference type="PANTHER" id="PTHR19446">
    <property type="entry name" value="REVERSE TRANSCRIPTASES"/>
    <property type="match status" value="1"/>
</dbReference>
<name>A0ABD3H6Y0_9MARC</name>
<keyword evidence="4" id="KW-1185">Reference proteome</keyword>
<dbReference type="Gene3D" id="3.30.70.1820">
    <property type="entry name" value="L1 transposable element, RRM domain"/>
    <property type="match status" value="1"/>
</dbReference>
<dbReference type="SUPFAM" id="SSF56672">
    <property type="entry name" value="DNA/RNA polymerases"/>
    <property type="match status" value="1"/>
</dbReference>
<dbReference type="Pfam" id="PF00078">
    <property type="entry name" value="RVT_1"/>
    <property type="match status" value="1"/>
</dbReference>
<feature type="domain" description="Reverse transcriptase" evidence="2">
    <location>
        <begin position="788"/>
        <end position="993"/>
    </location>
</feature>
<sequence length="993" mass="111670">MEGETSETEEAWSERLWEEFFGSVVIGEEAEQEGSEGAGEETEEGSEWPSATELRPEELYRHLEIEGVLRPPTTVVELIRNDTRRPENSCFWGDWKSKQFRLERDFECTDRVKYNTVISNLAEDSQEVFVSNIWDGAKVPETVGFGSLLEGYDGVYRAGLEVDLGGFRHSKDIKVLNLETGKAQLETVKIRESITLMTADTSQIRVQVDDHATASQLQVTALSTSIIEVRAELCSVRSRGDSQSAVQRNLSSEITLLKDMVEKQSVTSADQAQEFTKWWSELGERQCILTSLEQRLADQMTQLDNRLQTLAADQSTARTPAPDVSNLMEAMEDKLRTYAEVSRSSQTVWLNEREKERQAIASRSRNLRIVGLPEGEEENTQEAVNSLLRDVLRVASPDVEHATRVRRSDKGPRVVLVRFKTVEGRAVALGNKSMLKGRHIWLDSDLTPLQAAKKQKELQKVRDAISARFIAYLRNPELWSKSDVIIFAETWENAADSKIVIPGFSRVASVWNKKKFSRSRGFGGLAVWTRHNIGLDVSVEVIDVRKQYIAVRFSNQKDSRPLFVVASYFAPAESPVYADLDAGTDPYSDISNMVRSLKELGAVYVVGDFNSRTANGQNEDNDELGSPVWQSHTDSWERLSSDSSCNGWAELLIRFARVCDLRILNGTQWFRDSGGFTFSSHTGSSVVDYLLVSHDTRENILNFDLEPFVPESDHRPLTFTIAISRAFRKQRPREHYDLKFFGGCSFSEEEVNIELHRMESGKAVDLNGLSIELLKWGGPLTTSILTQLLNQPGDLPEEWSHRKVVPLYKAGVCSDPGSYRTIMIGNVFARILGRLLDTRLNSWAEDSGIRAPAQAGFRSKHSTLDHGLVLCVLGERAKRTRKTLYVLFIDFSKAFNTISRELLWSKLRQLGAPEDLIATISKLYQTVRIKIQPDDDGVLSNIGVIQGCPASPTLFGLAIDDLYWRTADIELGSELGVSSIEDRQWPPSIICTS</sequence>
<feature type="compositionally biased region" description="Acidic residues" evidence="1">
    <location>
        <begin position="28"/>
        <end position="46"/>
    </location>
</feature>
<reference evidence="3 4" key="1">
    <citation type="submission" date="2024-09" db="EMBL/GenBank/DDBJ databases">
        <title>Chromosome-scale assembly of Riccia sorocarpa.</title>
        <authorList>
            <person name="Paukszto L."/>
        </authorList>
    </citation>
    <scope>NUCLEOTIDE SEQUENCE [LARGE SCALE GENOMIC DNA]</scope>
    <source>
        <strain evidence="3">LP-2024</strain>
        <tissue evidence="3">Aerial parts of the thallus</tissue>
    </source>
</reference>
<dbReference type="AlphaFoldDB" id="A0ABD3H6Y0"/>
<dbReference type="CDD" id="cd01650">
    <property type="entry name" value="RT_nLTR_like"/>
    <property type="match status" value="1"/>
</dbReference>
<dbReference type="Proteomes" id="UP001633002">
    <property type="component" value="Unassembled WGS sequence"/>
</dbReference>
<evidence type="ECO:0000256" key="1">
    <source>
        <dbReference type="SAM" id="MobiDB-lite"/>
    </source>
</evidence>
<proteinExistence type="predicted"/>
<evidence type="ECO:0000313" key="3">
    <source>
        <dbReference type="EMBL" id="KAL3686287.1"/>
    </source>
</evidence>
<dbReference type="InterPro" id="IPR000477">
    <property type="entry name" value="RT_dom"/>
</dbReference>
<organism evidence="3 4">
    <name type="scientific">Riccia sorocarpa</name>
    <dbReference type="NCBI Taxonomy" id="122646"/>
    <lineage>
        <taxon>Eukaryota</taxon>
        <taxon>Viridiplantae</taxon>
        <taxon>Streptophyta</taxon>
        <taxon>Embryophyta</taxon>
        <taxon>Marchantiophyta</taxon>
        <taxon>Marchantiopsida</taxon>
        <taxon>Marchantiidae</taxon>
        <taxon>Marchantiales</taxon>
        <taxon>Ricciaceae</taxon>
        <taxon>Riccia</taxon>
    </lineage>
</organism>
<protein>
    <recommendedName>
        <fullName evidence="2">Reverse transcriptase domain-containing protein</fullName>
    </recommendedName>
</protein>
<evidence type="ECO:0000313" key="4">
    <source>
        <dbReference type="Proteomes" id="UP001633002"/>
    </source>
</evidence>
<dbReference type="Pfam" id="PF03372">
    <property type="entry name" value="Exo_endo_phos"/>
    <property type="match status" value="1"/>
</dbReference>
<dbReference type="InterPro" id="IPR005135">
    <property type="entry name" value="Endo/exonuclease/phosphatase"/>
</dbReference>
<dbReference type="PROSITE" id="PS50878">
    <property type="entry name" value="RT_POL"/>
    <property type="match status" value="1"/>
</dbReference>
<dbReference type="Gene3D" id="3.60.10.10">
    <property type="entry name" value="Endonuclease/exonuclease/phosphatase"/>
    <property type="match status" value="1"/>
</dbReference>
<gene>
    <name evidence="3" type="ORF">R1sor_008861</name>
</gene>
<dbReference type="SUPFAM" id="SSF56219">
    <property type="entry name" value="DNase I-like"/>
    <property type="match status" value="1"/>
</dbReference>
<feature type="region of interest" description="Disordered" evidence="1">
    <location>
        <begin position="27"/>
        <end position="53"/>
    </location>
</feature>
<dbReference type="EMBL" id="JBJQOH010000005">
    <property type="protein sequence ID" value="KAL3686287.1"/>
    <property type="molecule type" value="Genomic_DNA"/>
</dbReference>
<dbReference type="InterPro" id="IPR043502">
    <property type="entry name" value="DNA/RNA_pol_sf"/>
</dbReference>
<accession>A0ABD3H6Y0</accession>
<evidence type="ECO:0000259" key="2">
    <source>
        <dbReference type="PROSITE" id="PS50878"/>
    </source>
</evidence>
<dbReference type="InterPro" id="IPR036691">
    <property type="entry name" value="Endo/exonu/phosph_ase_sf"/>
</dbReference>